<organism evidence="2 3">
    <name type="scientific">Biomphalaria glabrata</name>
    <name type="common">Bloodfluke planorb</name>
    <name type="synonym">Freshwater snail</name>
    <dbReference type="NCBI Taxonomy" id="6526"/>
    <lineage>
        <taxon>Eukaryota</taxon>
        <taxon>Metazoa</taxon>
        <taxon>Spiralia</taxon>
        <taxon>Lophotrochozoa</taxon>
        <taxon>Mollusca</taxon>
        <taxon>Gastropoda</taxon>
        <taxon>Heterobranchia</taxon>
        <taxon>Euthyneura</taxon>
        <taxon>Panpulmonata</taxon>
        <taxon>Hygrophila</taxon>
        <taxon>Lymnaeoidea</taxon>
        <taxon>Planorbidae</taxon>
        <taxon>Biomphalaria</taxon>
    </lineage>
</organism>
<feature type="region of interest" description="Disordered" evidence="1">
    <location>
        <begin position="120"/>
        <end position="140"/>
    </location>
</feature>
<keyword evidence="2" id="KW-1185">Reference proteome</keyword>
<protein>
    <submittedName>
        <fullName evidence="3">Uncharacterized protein LOC129926352</fullName>
    </submittedName>
</protein>
<proteinExistence type="predicted"/>
<name>A0A9W3AEW3_BIOGL</name>
<reference evidence="3" key="1">
    <citation type="submission" date="2025-08" db="UniProtKB">
        <authorList>
            <consortium name="RefSeq"/>
        </authorList>
    </citation>
    <scope>IDENTIFICATION</scope>
</reference>
<dbReference type="RefSeq" id="XP_055885668.1">
    <property type="nucleotide sequence ID" value="XM_056029693.1"/>
</dbReference>
<evidence type="ECO:0000313" key="2">
    <source>
        <dbReference type="Proteomes" id="UP001165740"/>
    </source>
</evidence>
<sequence length="284" mass="32866">MNLYEANNKSLNTNYLRYMDTSFEPPEFLKERNILAECLWSFPGDEVFKFSILMQLHNTEITVKDISEYWDEIPGGWQKIQCDVLKTSDHEDYLPCQVFEEELQRDDAFLDKKDLQTLLQEDDESEAGPRRSIGAKEMPPPSRKLLLASFTAKHSPNSELTVGARALAKHFHRDKSDSWCTESEAEKNRHALQIMQNVLDNAVWINIHWLPHDVFIIEARQDQGYGLRWSADGSNFRGFLEPQMIDGHEVGWRHWTVLRTQGQSCGTNIEQNSVCWTLKGSTDT</sequence>
<dbReference type="AlphaFoldDB" id="A0A9W3AEW3"/>
<dbReference type="Proteomes" id="UP001165740">
    <property type="component" value="Chromosome 5"/>
</dbReference>
<dbReference type="GeneID" id="129926352"/>
<dbReference type="PANTHER" id="PTHR34204:SF2">
    <property type="entry name" value="RNA-BINDING ASCH DOMAIN PROTEIN"/>
    <property type="match status" value="1"/>
</dbReference>
<accession>A0A9W3AEW3</accession>
<gene>
    <name evidence="3" type="primary">LOC129926352</name>
</gene>
<dbReference type="OrthoDB" id="112749at2759"/>
<evidence type="ECO:0000313" key="3">
    <source>
        <dbReference type="RefSeq" id="XP_055885668.1"/>
    </source>
</evidence>
<evidence type="ECO:0000256" key="1">
    <source>
        <dbReference type="SAM" id="MobiDB-lite"/>
    </source>
</evidence>
<dbReference type="PANTHER" id="PTHR34204">
    <property type="entry name" value="RNA-BINDING ASCH DOMAIN PROTEIN"/>
    <property type="match status" value="1"/>
</dbReference>